<comment type="similarity">
    <text evidence="6">Belongs to the acetyltransferase family. OlsB subfamily.</text>
</comment>
<evidence type="ECO:0000259" key="11">
    <source>
        <dbReference type="SMART" id="SM00563"/>
    </source>
</evidence>
<proteinExistence type="inferred from homology"/>
<dbReference type="SMART" id="SM00563">
    <property type="entry name" value="PlsC"/>
    <property type="match status" value="1"/>
</dbReference>
<dbReference type="EMBL" id="CP028271">
    <property type="protein sequence ID" value="QHM73071.1"/>
    <property type="molecule type" value="Genomic_DNA"/>
</dbReference>
<keyword evidence="3" id="KW-0808">Transferase</keyword>
<dbReference type="AlphaFoldDB" id="A0A6P1Q3U6"/>
<keyword evidence="2" id="KW-0444">Lipid biosynthesis</keyword>
<evidence type="ECO:0000256" key="3">
    <source>
        <dbReference type="ARBA" id="ARBA00022679"/>
    </source>
</evidence>
<accession>A0A6P1Q3U6</accession>
<feature type="domain" description="Phospholipid/glycerol acyltransferase" evidence="11">
    <location>
        <begin position="75"/>
        <end position="192"/>
    </location>
</feature>
<dbReference type="InterPro" id="IPR052351">
    <property type="entry name" value="Ornithine_N-alpha-AT"/>
</dbReference>
<evidence type="ECO:0000256" key="10">
    <source>
        <dbReference type="ARBA" id="ARBA00047785"/>
    </source>
</evidence>
<dbReference type="OrthoDB" id="1113830at2"/>
<keyword evidence="13" id="KW-1185">Reference proteome</keyword>
<dbReference type="GO" id="GO:0043810">
    <property type="term" value="F:ornithine-acyl [acyl carrier protein] N-acyltransferase activity"/>
    <property type="evidence" value="ECO:0007669"/>
    <property type="project" value="UniProtKB-EC"/>
</dbReference>
<reference evidence="12 13" key="1">
    <citation type="submission" date="2018-03" db="EMBL/GenBank/DDBJ databases">
        <title>Pantoea intestinalis SRCM103226 isolated form the mealworm.</title>
        <authorList>
            <person name="Jeong D.-Y."/>
            <person name="Kim J.W."/>
        </authorList>
    </citation>
    <scope>NUCLEOTIDE SEQUENCE [LARGE SCALE GENOMIC DNA]</scope>
    <source>
        <strain evidence="12 13">SRCM103226</strain>
    </source>
</reference>
<evidence type="ECO:0000313" key="12">
    <source>
        <dbReference type="EMBL" id="QHM73071.1"/>
    </source>
</evidence>
<comment type="pathway">
    <text evidence="1">Lipid metabolism.</text>
</comment>
<comment type="catalytic activity">
    <reaction evidence="10">
        <text>a (3R)-hydroxyacyl-[ACP] + L-ornithine = a lyso-ornithine lipid + holo-[ACP] + H(+)</text>
        <dbReference type="Rhea" id="RHEA:20633"/>
        <dbReference type="Rhea" id="RHEA-COMP:9685"/>
        <dbReference type="Rhea" id="RHEA-COMP:9945"/>
        <dbReference type="ChEBI" id="CHEBI:15378"/>
        <dbReference type="ChEBI" id="CHEBI:46911"/>
        <dbReference type="ChEBI" id="CHEBI:64479"/>
        <dbReference type="ChEBI" id="CHEBI:78827"/>
        <dbReference type="ChEBI" id="CHEBI:138482"/>
        <dbReference type="EC" id="2.3.2.30"/>
    </reaction>
    <physiologicalReaction direction="left-to-right" evidence="10">
        <dbReference type="Rhea" id="RHEA:20634"/>
    </physiologicalReaction>
</comment>
<dbReference type="Pfam" id="PF13444">
    <property type="entry name" value="Acetyltransf_5"/>
    <property type="match status" value="1"/>
</dbReference>
<sequence length="561" mass="63764">MDVIDEIIKEFFPEKKVTPLQKKCIRWAVGLDALFSRVKAAENKDGIDWLEAVVEKLRINLAVDNVYNIPSEGPVVIIANHPTVIDGMGVIVAAAKVRRDIKIVANQVLTHMLPKTKSLTIGIRNMQGKMGTSQYREMNAHLKKGGVLVIFPSGRLASLKKTGLQEAPWNPGFIHLATKNNAALVPVNIQGLNTWRYYITARFWRPLSNLMVIRECLRHSGKTLKINFLQQVNLAKLDVDKERMGEVAASFMEHIKRAGQNQPGILPVITPVAPPLDKKLLSAALESCTELKKLNDGKIVLLYRHQGTEYSPVLRELGRLREICFREIGAGTGQDYDNDIYDKDYQHIMVWDPERLEIAGAYRFVMAGEQIAKRGLQGLYSNELFNYKQEFSAIASKSIEIGRGFIQKQYQKTNVLDELWKGIFNVALKHSEYKYLIGVLTIPQNYSDYAKKLMIGFYQTYLSADQDACSPVEKYDLVDEDINRLFSGDHFDEDWKKLNIELRELGCDLPWPYKQAAKWYSAGGSKILCFVEDKHFNSIAGLNLCEIDKLKKSYGKRYLPK</sequence>
<protein>
    <recommendedName>
        <fullName evidence="8">L-ornithine N(alpha)-acyltransferase</fullName>
        <ecNumber evidence="7">2.3.2.30</ecNumber>
    </recommendedName>
</protein>
<evidence type="ECO:0000256" key="2">
    <source>
        <dbReference type="ARBA" id="ARBA00022516"/>
    </source>
</evidence>
<dbReference type="SUPFAM" id="SSF69593">
    <property type="entry name" value="Glycerol-3-phosphate (1)-acyltransferase"/>
    <property type="match status" value="1"/>
</dbReference>
<name>A0A6P1Q3U6_9GAMM</name>
<evidence type="ECO:0000256" key="6">
    <source>
        <dbReference type="ARBA" id="ARBA00038095"/>
    </source>
</evidence>
<dbReference type="RefSeq" id="WP_160622764.1">
    <property type="nucleotide sequence ID" value="NZ_CP028271.1"/>
</dbReference>
<dbReference type="Proteomes" id="UP000464053">
    <property type="component" value="Chromosome"/>
</dbReference>
<evidence type="ECO:0000256" key="9">
    <source>
        <dbReference type="ARBA" id="ARBA00045724"/>
    </source>
</evidence>
<gene>
    <name evidence="12" type="ORF">C7M51_03412</name>
</gene>
<evidence type="ECO:0000256" key="5">
    <source>
        <dbReference type="ARBA" id="ARBA00023315"/>
    </source>
</evidence>
<dbReference type="GO" id="GO:0006629">
    <property type="term" value="P:lipid metabolic process"/>
    <property type="evidence" value="ECO:0007669"/>
    <property type="project" value="UniProtKB-KW"/>
</dbReference>
<dbReference type="InterPro" id="IPR002123">
    <property type="entry name" value="Plipid/glycerol_acylTrfase"/>
</dbReference>
<dbReference type="PANTHER" id="PTHR37323:SF1">
    <property type="entry name" value="L-ORNITHINE N(ALPHA)-ACYLTRANSFERASE"/>
    <property type="match status" value="1"/>
</dbReference>
<comment type="function">
    <text evidence="9">Catalyzes the first step in the biosynthesis of ornithine lipids, which are phosphorus-free membrane lipids. Catalyzes the 3-hydroxyacyl-acyl carrier protein-dependent acylation of ornithine to form lyso-ornithine lipid (LOL).</text>
</comment>
<evidence type="ECO:0000256" key="7">
    <source>
        <dbReference type="ARBA" id="ARBA00039058"/>
    </source>
</evidence>
<evidence type="ECO:0000313" key="13">
    <source>
        <dbReference type="Proteomes" id="UP000464053"/>
    </source>
</evidence>
<evidence type="ECO:0000256" key="4">
    <source>
        <dbReference type="ARBA" id="ARBA00023098"/>
    </source>
</evidence>
<organism evidence="12 13">
    <name type="scientific">Mixta intestinalis</name>
    <dbReference type="NCBI Taxonomy" id="1615494"/>
    <lineage>
        <taxon>Bacteria</taxon>
        <taxon>Pseudomonadati</taxon>
        <taxon>Pseudomonadota</taxon>
        <taxon>Gammaproteobacteria</taxon>
        <taxon>Enterobacterales</taxon>
        <taxon>Erwiniaceae</taxon>
        <taxon>Mixta</taxon>
    </lineage>
</organism>
<dbReference type="Gene3D" id="3.40.630.30">
    <property type="match status" value="1"/>
</dbReference>
<dbReference type="KEGG" id="mint:C7M51_03412"/>
<dbReference type="EC" id="2.3.2.30" evidence="7"/>
<keyword evidence="5" id="KW-0012">Acyltransferase</keyword>
<dbReference type="InterPro" id="IPR016181">
    <property type="entry name" value="Acyl_CoA_acyltransferase"/>
</dbReference>
<keyword evidence="4" id="KW-0443">Lipid metabolism</keyword>
<dbReference type="SUPFAM" id="SSF55729">
    <property type="entry name" value="Acyl-CoA N-acyltransferases (Nat)"/>
    <property type="match status" value="1"/>
</dbReference>
<dbReference type="PANTHER" id="PTHR37323">
    <property type="entry name" value="GCN5-RELATED N-ACETYLTRANSFERASE"/>
    <property type="match status" value="1"/>
</dbReference>
<evidence type="ECO:0000256" key="8">
    <source>
        <dbReference type="ARBA" id="ARBA00039866"/>
    </source>
</evidence>
<dbReference type="Pfam" id="PF01553">
    <property type="entry name" value="Acyltransferase"/>
    <property type="match status" value="1"/>
</dbReference>
<evidence type="ECO:0000256" key="1">
    <source>
        <dbReference type="ARBA" id="ARBA00005189"/>
    </source>
</evidence>